<keyword evidence="1" id="KW-0378">Hydrolase</keyword>
<dbReference type="PANTHER" id="PTHR42977">
    <property type="entry name" value="HYDROLASE-RELATED"/>
    <property type="match status" value="1"/>
</dbReference>
<dbReference type="PANTHER" id="PTHR42977:SF3">
    <property type="entry name" value="AB HYDROLASE-1 DOMAIN-CONTAINING PROTEIN"/>
    <property type="match status" value="1"/>
</dbReference>
<dbReference type="NCBIfam" id="NF002043">
    <property type="entry name" value="PRK00870.1"/>
    <property type="match status" value="1"/>
</dbReference>
<dbReference type="InterPro" id="IPR051340">
    <property type="entry name" value="Haloalkane_dehalogenase"/>
</dbReference>
<dbReference type="GO" id="GO:0004301">
    <property type="term" value="F:epoxide hydrolase activity"/>
    <property type="evidence" value="ECO:0007669"/>
    <property type="project" value="TreeGrafter"/>
</dbReference>
<evidence type="ECO:0000313" key="3">
    <source>
        <dbReference type="EMBL" id="CAB4823943.1"/>
    </source>
</evidence>
<feature type="domain" description="AB hydrolase-1" evidence="2">
    <location>
        <begin position="47"/>
        <end position="203"/>
    </location>
</feature>
<dbReference type="InterPro" id="IPR029058">
    <property type="entry name" value="AB_hydrolase_fold"/>
</dbReference>
<dbReference type="PRINTS" id="PR00412">
    <property type="entry name" value="EPOXHYDRLASE"/>
</dbReference>
<dbReference type="SUPFAM" id="SSF53474">
    <property type="entry name" value="alpha/beta-Hydrolases"/>
    <property type="match status" value="1"/>
</dbReference>
<accession>A0A6J6ZTY6</accession>
<dbReference type="PRINTS" id="PR00111">
    <property type="entry name" value="ABHYDROLASE"/>
</dbReference>
<gene>
    <name evidence="3" type="ORF">UFOPK3164_00613</name>
    <name evidence="4" type="ORF">UFOPK3427_00392</name>
    <name evidence="5" type="ORF">UFOPK4112_01303</name>
</gene>
<dbReference type="InterPro" id="IPR000639">
    <property type="entry name" value="Epox_hydrolase-like"/>
</dbReference>
<evidence type="ECO:0000256" key="1">
    <source>
        <dbReference type="ARBA" id="ARBA00022801"/>
    </source>
</evidence>
<organism evidence="3">
    <name type="scientific">freshwater metagenome</name>
    <dbReference type="NCBI Taxonomy" id="449393"/>
    <lineage>
        <taxon>unclassified sequences</taxon>
        <taxon>metagenomes</taxon>
        <taxon>ecological metagenomes</taxon>
    </lineage>
</organism>
<dbReference type="Gene3D" id="3.40.50.1820">
    <property type="entry name" value="alpha/beta hydrolase"/>
    <property type="match status" value="1"/>
</dbReference>
<dbReference type="AlphaFoldDB" id="A0A6J6ZTY6"/>
<evidence type="ECO:0000259" key="2">
    <source>
        <dbReference type="Pfam" id="PF00561"/>
    </source>
</evidence>
<evidence type="ECO:0000313" key="5">
    <source>
        <dbReference type="EMBL" id="CAB5027114.1"/>
    </source>
</evidence>
<dbReference type="EMBL" id="CAFBLT010000001">
    <property type="protein sequence ID" value="CAB4864296.1"/>
    <property type="molecule type" value="Genomic_DNA"/>
</dbReference>
<proteinExistence type="predicted"/>
<dbReference type="EMBL" id="CAFABE010000020">
    <property type="protein sequence ID" value="CAB4823943.1"/>
    <property type="molecule type" value="Genomic_DNA"/>
</dbReference>
<reference evidence="3" key="1">
    <citation type="submission" date="2020-05" db="EMBL/GenBank/DDBJ databases">
        <authorList>
            <person name="Chiriac C."/>
            <person name="Salcher M."/>
            <person name="Ghai R."/>
            <person name="Kavagutti S V."/>
        </authorList>
    </citation>
    <scope>NUCLEOTIDE SEQUENCE</scope>
</reference>
<evidence type="ECO:0000313" key="4">
    <source>
        <dbReference type="EMBL" id="CAB4864296.1"/>
    </source>
</evidence>
<protein>
    <submittedName>
        <fullName evidence="3">Unannotated protein</fullName>
    </submittedName>
</protein>
<name>A0A6J6ZTY6_9ZZZZ</name>
<dbReference type="InterPro" id="IPR000073">
    <property type="entry name" value="AB_hydrolase_1"/>
</dbReference>
<sequence length="302" mass="33231">MEYLRTPETSFENLPDYNFAPHFVEIDDTQGGTLRVHYLDEGPQDGPLVLLLHGEPSWSYLYRFMIPPLVAAGMRCVVPDLVGFGKSDKPTELSDYTYERHVAWLSSLIFDQLNLNDITVVGQDWGGMLGLRLVAAHPERFSRVVVANTGLPDGTAPMTDAFLAWQNFAASVETFPVGGIVNGGCVTNLTPEVIAAYDAPFPEESYKAGARVFASLVPTSTQSASAHENSVAWETLRTFTKPWLCAFSDKDPITHGGEKMFLREIPGTADQPHTTIEGGGHFLQEDRGPEFAEVIATFMRTT</sequence>
<dbReference type="Pfam" id="PF00561">
    <property type="entry name" value="Abhydrolase_1"/>
    <property type="match status" value="1"/>
</dbReference>
<dbReference type="EMBL" id="CAFBPM010000013">
    <property type="protein sequence ID" value="CAB5027114.1"/>
    <property type="molecule type" value="Genomic_DNA"/>
</dbReference>